<dbReference type="EMBL" id="LXQA010061410">
    <property type="protein sequence ID" value="MCI06299.1"/>
    <property type="molecule type" value="Genomic_DNA"/>
</dbReference>
<sequence>MSVALGTGVIALCAIVLQFLGSGSVTCAGRGAIMCLFA</sequence>
<evidence type="ECO:0000313" key="1">
    <source>
        <dbReference type="EMBL" id="MCI06299.1"/>
    </source>
</evidence>
<dbReference type="AlphaFoldDB" id="A0A392P4E1"/>
<feature type="non-terminal residue" evidence="1">
    <location>
        <position position="38"/>
    </location>
</feature>
<comment type="caution">
    <text evidence="1">The sequence shown here is derived from an EMBL/GenBank/DDBJ whole genome shotgun (WGS) entry which is preliminary data.</text>
</comment>
<organism evidence="1 2">
    <name type="scientific">Trifolium medium</name>
    <dbReference type="NCBI Taxonomy" id="97028"/>
    <lineage>
        <taxon>Eukaryota</taxon>
        <taxon>Viridiplantae</taxon>
        <taxon>Streptophyta</taxon>
        <taxon>Embryophyta</taxon>
        <taxon>Tracheophyta</taxon>
        <taxon>Spermatophyta</taxon>
        <taxon>Magnoliopsida</taxon>
        <taxon>eudicotyledons</taxon>
        <taxon>Gunneridae</taxon>
        <taxon>Pentapetalae</taxon>
        <taxon>rosids</taxon>
        <taxon>fabids</taxon>
        <taxon>Fabales</taxon>
        <taxon>Fabaceae</taxon>
        <taxon>Papilionoideae</taxon>
        <taxon>50 kb inversion clade</taxon>
        <taxon>NPAAA clade</taxon>
        <taxon>Hologalegina</taxon>
        <taxon>IRL clade</taxon>
        <taxon>Trifolieae</taxon>
        <taxon>Trifolium</taxon>
    </lineage>
</organism>
<accession>A0A392P4E1</accession>
<name>A0A392P4E1_9FABA</name>
<reference evidence="1 2" key="1">
    <citation type="journal article" date="2018" name="Front. Plant Sci.">
        <title>Red Clover (Trifolium pratense) and Zigzag Clover (T. medium) - A Picture of Genomic Similarities and Differences.</title>
        <authorList>
            <person name="Dluhosova J."/>
            <person name="Istvanek J."/>
            <person name="Nedelnik J."/>
            <person name="Repkova J."/>
        </authorList>
    </citation>
    <scope>NUCLEOTIDE SEQUENCE [LARGE SCALE GENOMIC DNA]</scope>
    <source>
        <strain evidence="2">cv. 10/8</strain>
        <tissue evidence="1">Leaf</tissue>
    </source>
</reference>
<dbReference type="Proteomes" id="UP000265520">
    <property type="component" value="Unassembled WGS sequence"/>
</dbReference>
<evidence type="ECO:0000313" key="2">
    <source>
        <dbReference type="Proteomes" id="UP000265520"/>
    </source>
</evidence>
<proteinExistence type="predicted"/>
<keyword evidence="2" id="KW-1185">Reference proteome</keyword>
<protein>
    <submittedName>
        <fullName evidence="1">Uncharacterized protein</fullName>
    </submittedName>
</protein>